<keyword evidence="1" id="KW-0732">Signal</keyword>
<reference evidence="3 4" key="1">
    <citation type="submission" date="2022-11" db="EMBL/GenBank/DDBJ databases">
        <title>Study of microbial diversity in lake waters.</title>
        <authorList>
            <person name="Zhang J."/>
        </authorList>
    </citation>
    <scope>NUCLEOTIDE SEQUENCE [LARGE SCALE GENOMIC DNA]</scope>
    <source>
        <strain evidence="3 4">DT12</strain>
    </source>
</reference>
<dbReference type="Gene3D" id="3.90.70.10">
    <property type="entry name" value="Cysteine proteinases"/>
    <property type="match status" value="1"/>
</dbReference>
<evidence type="ECO:0000256" key="1">
    <source>
        <dbReference type="SAM" id="SignalP"/>
    </source>
</evidence>
<dbReference type="InterPro" id="IPR039564">
    <property type="entry name" value="Peptidase_C39-like"/>
</dbReference>
<dbReference type="InterPro" id="IPR000595">
    <property type="entry name" value="cNMP-bd_dom"/>
</dbReference>
<protein>
    <submittedName>
        <fullName evidence="3">C39 family peptidase</fullName>
    </submittedName>
</protein>
<keyword evidence="4" id="KW-1185">Reference proteome</keyword>
<dbReference type="PANTHER" id="PTHR37806">
    <property type="entry name" value="LMO0724 PROTEIN"/>
    <property type="match status" value="1"/>
</dbReference>
<evidence type="ECO:0000313" key="4">
    <source>
        <dbReference type="Proteomes" id="UP001208017"/>
    </source>
</evidence>
<comment type="caution">
    <text evidence="3">The sequence shown here is derived from an EMBL/GenBank/DDBJ whole genome shotgun (WGS) entry which is preliminary data.</text>
</comment>
<evidence type="ECO:0000259" key="2">
    <source>
        <dbReference type="PROSITE" id="PS50042"/>
    </source>
</evidence>
<feature type="chain" id="PRO_5045760486" evidence="1">
    <location>
        <begin position="26"/>
        <end position="225"/>
    </location>
</feature>
<gene>
    <name evidence="3" type="ORF">OS242_15100</name>
</gene>
<evidence type="ECO:0000313" key="3">
    <source>
        <dbReference type="EMBL" id="MCX7571278.1"/>
    </source>
</evidence>
<dbReference type="PROSITE" id="PS50042">
    <property type="entry name" value="CNMP_BINDING_3"/>
    <property type="match status" value="1"/>
</dbReference>
<dbReference type="Pfam" id="PF13529">
    <property type="entry name" value="Peptidase_C39_2"/>
    <property type="match status" value="1"/>
</dbReference>
<proteinExistence type="predicted"/>
<dbReference type="EMBL" id="JAPMLT010000009">
    <property type="protein sequence ID" value="MCX7571278.1"/>
    <property type="molecule type" value="Genomic_DNA"/>
</dbReference>
<dbReference type="RefSeq" id="WP_267152520.1">
    <property type="nucleotide sequence ID" value="NZ_JAPMLT010000009.1"/>
</dbReference>
<dbReference type="PIRSF" id="PIRSF032442">
    <property type="entry name" value="UCP032442"/>
    <property type="match status" value="1"/>
</dbReference>
<feature type="signal peptide" evidence="1">
    <location>
        <begin position="1"/>
        <end position="25"/>
    </location>
</feature>
<accession>A0ABT3X2Z7</accession>
<sequence length="225" mass="24505">MRGTKRVLCGLMAACWLAGTMPAAAARPEIAGLQVPVMCQKPELYNGCEVTSLAMMLRHAGQPVSKMELAAQLRKDLTPEVRDGQGRTLSWGDPNRGFVGDITGRLRGYGVYHGPVRDLLEARMPGKAVDLTGSPFETLLDTVAAGRPVVVWTTTQFRVPAAWVYWRGPDGTVKATFSEHAVLLVGYGPQTVTVNDPLTCSVRQVDRASFRRSWEGMGAQAVTYR</sequence>
<dbReference type="Proteomes" id="UP001208017">
    <property type="component" value="Unassembled WGS sequence"/>
</dbReference>
<organism evidence="3 4">
    <name type="scientific">Tumebacillus lacus</name>
    <dbReference type="NCBI Taxonomy" id="2995335"/>
    <lineage>
        <taxon>Bacteria</taxon>
        <taxon>Bacillati</taxon>
        <taxon>Bacillota</taxon>
        <taxon>Bacilli</taxon>
        <taxon>Bacillales</taxon>
        <taxon>Alicyclobacillaceae</taxon>
        <taxon>Tumebacillus</taxon>
    </lineage>
</organism>
<feature type="domain" description="Cyclic nucleotide-binding" evidence="2">
    <location>
        <begin position="176"/>
        <end position="212"/>
    </location>
</feature>
<dbReference type="InterPro" id="IPR016997">
    <property type="entry name" value="UCP032442"/>
</dbReference>
<dbReference type="PANTHER" id="PTHR37806:SF1">
    <property type="entry name" value="PEPTIDASE C39-LIKE DOMAIN-CONTAINING PROTEIN"/>
    <property type="match status" value="1"/>
</dbReference>
<name>A0ABT3X2Z7_9BACL</name>